<dbReference type="EMBL" id="SMZX01000003">
    <property type="protein sequence ID" value="TDL42161.1"/>
    <property type="molecule type" value="Genomic_DNA"/>
</dbReference>
<dbReference type="AlphaFoldDB" id="A0A4R5YBF0"/>
<gene>
    <name evidence="1" type="ORF">E2R54_14385</name>
</gene>
<protein>
    <submittedName>
        <fullName evidence="1">Winged helix DNA-binding domain-containing protein</fullName>
    </submittedName>
</protein>
<comment type="caution">
    <text evidence="1">The sequence shown here is derived from an EMBL/GenBank/DDBJ whole genome shotgun (WGS) entry which is preliminary data.</text>
</comment>
<sequence>MRSSRTRRPDAGRRMDAAEVRSRRLRSHLLAEPAATVTDVAGRLFAVQAQDFAAGRWALGIRTSGEATVGEVDRAFDDGRLVRAWTQRGTLHIVEPAAVGAILAVTGERQARAYGIDAEVLDRGERVFRSVLAAAGPLTRSVFVDALQRDGIAGSVTAGSRILTALSIRGVLALGPVVPREEGVAREQYLVALPPPGAASEDPTADLLIAYLRGHGPASSSDFAWWAGLPAGAARAAADRAEERLISLGDGLLALPDTGGATLVGTVALPAFDEYVLSYADRSVGMGAGDRLTVGPTANGMVRPVLLRGGVAVGTWALSLAAGSRGIPEATLFPAESDAGVSEALARVRGFFGFA</sequence>
<proteinExistence type="predicted"/>
<dbReference type="Pfam" id="PF06224">
    <property type="entry name" value="AlkZ-like"/>
    <property type="match status" value="1"/>
</dbReference>
<dbReference type="Proteomes" id="UP000295633">
    <property type="component" value="Unassembled WGS sequence"/>
</dbReference>
<evidence type="ECO:0000313" key="2">
    <source>
        <dbReference type="Proteomes" id="UP000295633"/>
    </source>
</evidence>
<keyword evidence="1" id="KW-0238">DNA-binding</keyword>
<reference evidence="1 2" key="1">
    <citation type="submission" date="2019-03" db="EMBL/GenBank/DDBJ databases">
        <title>Genome Sequencing and Assembly of Various Microbes Isolated from Partially Reclaimed Soil and Acid Mine Drainage (AMD) Site.</title>
        <authorList>
            <person name="Steinbock B."/>
            <person name="Bechtold R."/>
            <person name="Sevigny J.L."/>
            <person name="Thomas D."/>
            <person name="Cuthill L.R."/>
            <person name="Aveiro Johannsen E.J."/>
            <person name="Thomas K."/>
            <person name="Ghosh A."/>
        </authorList>
    </citation>
    <scope>NUCLEOTIDE SEQUENCE [LARGE SCALE GENOMIC DNA]</scope>
    <source>
        <strain evidence="1 2">F-B2</strain>
    </source>
</reference>
<dbReference type="PANTHER" id="PTHR38479">
    <property type="entry name" value="LMO0824 PROTEIN"/>
    <property type="match status" value="1"/>
</dbReference>
<organism evidence="1 2">
    <name type="scientific">Microbacterium oleivorans</name>
    <dbReference type="NCBI Taxonomy" id="273677"/>
    <lineage>
        <taxon>Bacteria</taxon>
        <taxon>Bacillati</taxon>
        <taxon>Actinomycetota</taxon>
        <taxon>Actinomycetes</taxon>
        <taxon>Micrococcales</taxon>
        <taxon>Microbacteriaceae</taxon>
        <taxon>Microbacterium</taxon>
    </lineage>
</organism>
<dbReference type="PANTHER" id="PTHR38479:SF2">
    <property type="entry name" value="WINGED HELIX DNA-BINDING DOMAIN-CONTAINING PROTEIN"/>
    <property type="match status" value="1"/>
</dbReference>
<dbReference type="STRING" id="273677.BW34_02463"/>
<evidence type="ECO:0000313" key="1">
    <source>
        <dbReference type="EMBL" id="TDL42161.1"/>
    </source>
</evidence>
<name>A0A4R5YBF0_9MICO</name>
<dbReference type="InterPro" id="IPR009351">
    <property type="entry name" value="AlkZ-like"/>
</dbReference>
<dbReference type="GO" id="GO:0003677">
    <property type="term" value="F:DNA binding"/>
    <property type="evidence" value="ECO:0007669"/>
    <property type="project" value="UniProtKB-KW"/>
</dbReference>
<accession>A0A4R5YBF0</accession>